<evidence type="ECO:0000256" key="8">
    <source>
        <dbReference type="ARBA" id="ARBA00048679"/>
    </source>
</evidence>
<evidence type="ECO:0000256" key="9">
    <source>
        <dbReference type="PROSITE-ProRule" id="PRU10141"/>
    </source>
</evidence>
<evidence type="ECO:0000256" key="1">
    <source>
        <dbReference type="ARBA" id="ARBA00012513"/>
    </source>
</evidence>
<feature type="compositionally biased region" description="Polar residues" evidence="10">
    <location>
        <begin position="506"/>
        <end position="515"/>
    </location>
</feature>
<evidence type="ECO:0000313" key="12">
    <source>
        <dbReference type="EMBL" id="CAK8686850.1"/>
    </source>
</evidence>
<sequence>MLSSENTVTGNDGTEALEVCASPVRRHNHRHNVKHRYDFIRTLGKGTYGKVKLARHKERNELVAVKAIKKDKIKDNEDLKHIRREIDIMSTIRHPHIIQIYEVFENQDRIVIVMEYAAGGELYDYLASKRGIAEEDSKSFFRQIVSAVSYCHKAGIVHRDLKLENILLSNENQIKIADFGLANKYKAESLLNTFCGSPLYASPEIVTGVPYVGPEVDSWSLGVLLYALVYGTMPFDGRNFQVLTRQITRGEISKPDRESDAHSLILWMLTVDPTKRATIDDVASHAWLNAVDDITTPVSVGNETSYVNYIDTTVNDNGWDNTKADDKAVDVDTCENNQPKGILKHNLVVVAKATAPPVEVPKVQPAPPASPDVILAGQLAAVCGLQAKDSLKLKGKPQGASTKRRVMRSRRDRESGYYSSPERAPVVNLTLSAPEHTYHAPNSVPQIKPSLTPSRMSQVRSNNPTLPPRTHAPSCGSREYLMPTPSPVDGRPVSISSDDGSSIGSQTRPASTYSDSSILSTDSFDLCMSNPPLPPPSAAYHPIAPQPQQRPLSLSLIPDTLPPMPESYVGDQPAPGALTPNSEKLVRGLERILAPNKRRHNRQSHVTSNDVSRHQQSLGDTSQLSTMMNQLNVDLELAYKKAFDICANLRSAEV</sequence>
<evidence type="ECO:0000256" key="6">
    <source>
        <dbReference type="ARBA" id="ARBA00022840"/>
    </source>
</evidence>
<keyword evidence="13" id="KW-1185">Reference proteome</keyword>
<dbReference type="PANTHER" id="PTHR24346:SF93">
    <property type="entry name" value="NUAK FAMILY SNF1-LIKE KINASE 1"/>
    <property type="match status" value="1"/>
</dbReference>
<dbReference type="SMART" id="SM00220">
    <property type="entry name" value="S_TKc"/>
    <property type="match status" value="1"/>
</dbReference>
<name>A0ABP0G9S9_CLALP</name>
<dbReference type="PROSITE" id="PS50011">
    <property type="entry name" value="PROTEIN_KINASE_DOM"/>
    <property type="match status" value="1"/>
</dbReference>
<comment type="catalytic activity">
    <reaction evidence="7">
        <text>L-threonyl-[protein] + ATP = O-phospho-L-threonyl-[protein] + ADP + H(+)</text>
        <dbReference type="Rhea" id="RHEA:46608"/>
        <dbReference type="Rhea" id="RHEA-COMP:11060"/>
        <dbReference type="Rhea" id="RHEA-COMP:11605"/>
        <dbReference type="ChEBI" id="CHEBI:15378"/>
        <dbReference type="ChEBI" id="CHEBI:30013"/>
        <dbReference type="ChEBI" id="CHEBI:30616"/>
        <dbReference type="ChEBI" id="CHEBI:61977"/>
        <dbReference type="ChEBI" id="CHEBI:456216"/>
        <dbReference type="EC" id="2.7.11.1"/>
    </reaction>
</comment>
<dbReference type="SUPFAM" id="SSF56112">
    <property type="entry name" value="Protein kinase-like (PK-like)"/>
    <property type="match status" value="1"/>
</dbReference>
<reference evidence="12 13" key="1">
    <citation type="submission" date="2024-02" db="EMBL/GenBank/DDBJ databases">
        <authorList>
            <person name="Daric V."/>
            <person name="Darras S."/>
        </authorList>
    </citation>
    <scope>NUCLEOTIDE SEQUENCE [LARGE SCALE GENOMIC DNA]</scope>
</reference>
<gene>
    <name evidence="12" type="ORF">CVLEPA_LOCUS18882</name>
</gene>
<dbReference type="Pfam" id="PF00069">
    <property type="entry name" value="Pkinase"/>
    <property type="match status" value="1"/>
</dbReference>
<evidence type="ECO:0000256" key="4">
    <source>
        <dbReference type="ARBA" id="ARBA00022741"/>
    </source>
</evidence>
<feature type="region of interest" description="Disordered" evidence="10">
    <location>
        <begin position="437"/>
        <end position="515"/>
    </location>
</feature>
<keyword evidence="6 9" id="KW-0067">ATP-binding</keyword>
<dbReference type="InterPro" id="IPR000719">
    <property type="entry name" value="Prot_kinase_dom"/>
</dbReference>
<dbReference type="InterPro" id="IPR017441">
    <property type="entry name" value="Protein_kinase_ATP_BS"/>
</dbReference>
<evidence type="ECO:0000256" key="3">
    <source>
        <dbReference type="ARBA" id="ARBA00022679"/>
    </source>
</evidence>
<organism evidence="12 13">
    <name type="scientific">Clavelina lepadiformis</name>
    <name type="common">Light-bulb sea squirt</name>
    <name type="synonym">Ascidia lepadiformis</name>
    <dbReference type="NCBI Taxonomy" id="159417"/>
    <lineage>
        <taxon>Eukaryota</taxon>
        <taxon>Metazoa</taxon>
        <taxon>Chordata</taxon>
        <taxon>Tunicata</taxon>
        <taxon>Ascidiacea</taxon>
        <taxon>Aplousobranchia</taxon>
        <taxon>Clavelinidae</taxon>
        <taxon>Clavelina</taxon>
    </lineage>
</organism>
<comment type="catalytic activity">
    <reaction evidence="8">
        <text>L-seryl-[protein] + ATP = O-phospho-L-seryl-[protein] + ADP + H(+)</text>
        <dbReference type="Rhea" id="RHEA:17989"/>
        <dbReference type="Rhea" id="RHEA-COMP:9863"/>
        <dbReference type="Rhea" id="RHEA-COMP:11604"/>
        <dbReference type="ChEBI" id="CHEBI:15378"/>
        <dbReference type="ChEBI" id="CHEBI:29999"/>
        <dbReference type="ChEBI" id="CHEBI:30616"/>
        <dbReference type="ChEBI" id="CHEBI:83421"/>
        <dbReference type="ChEBI" id="CHEBI:456216"/>
        <dbReference type="EC" id="2.7.11.1"/>
    </reaction>
</comment>
<evidence type="ECO:0000313" key="13">
    <source>
        <dbReference type="Proteomes" id="UP001642483"/>
    </source>
</evidence>
<evidence type="ECO:0000256" key="7">
    <source>
        <dbReference type="ARBA" id="ARBA00047899"/>
    </source>
</evidence>
<feature type="domain" description="Protein kinase" evidence="11">
    <location>
        <begin position="37"/>
        <end position="288"/>
    </location>
</feature>
<feature type="region of interest" description="Disordered" evidence="10">
    <location>
        <begin position="393"/>
        <end position="421"/>
    </location>
</feature>
<accession>A0ABP0G9S9</accession>
<keyword evidence="4 9" id="KW-0547">Nucleotide-binding</keyword>
<keyword evidence="2" id="KW-0723">Serine/threonine-protein kinase</keyword>
<dbReference type="PANTHER" id="PTHR24346">
    <property type="entry name" value="MAP/MICROTUBULE AFFINITY-REGULATING KINASE"/>
    <property type="match status" value="1"/>
</dbReference>
<keyword evidence="5" id="KW-0418">Kinase</keyword>
<feature type="binding site" evidence="9">
    <location>
        <position position="70"/>
    </location>
    <ligand>
        <name>ATP</name>
        <dbReference type="ChEBI" id="CHEBI:30616"/>
    </ligand>
</feature>
<dbReference type="PROSITE" id="PS00107">
    <property type="entry name" value="PROTEIN_KINASE_ATP"/>
    <property type="match status" value="1"/>
</dbReference>
<keyword evidence="3" id="KW-0808">Transferase</keyword>
<dbReference type="InterPro" id="IPR011009">
    <property type="entry name" value="Kinase-like_dom_sf"/>
</dbReference>
<evidence type="ECO:0000256" key="10">
    <source>
        <dbReference type="SAM" id="MobiDB-lite"/>
    </source>
</evidence>
<feature type="compositionally biased region" description="Low complexity" evidence="10">
    <location>
        <begin position="494"/>
        <end position="505"/>
    </location>
</feature>
<feature type="compositionally biased region" description="Polar residues" evidence="10">
    <location>
        <begin position="604"/>
        <end position="619"/>
    </location>
</feature>
<evidence type="ECO:0000256" key="5">
    <source>
        <dbReference type="ARBA" id="ARBA00022777"/>
    </source>
</evidence>
<feature type="compositionally biased region" description="Polar residues" evidence="10">
    <location>
        <begin position="443"/>
        <end position="464"/>
    </location>
</feature>
<protein>
    <recommendedName>
        <fullName evidence="1">non-specific serine/threonine protein kinase</fullName>
        <ecNumber evidence="1">2.7.11.1</ecNumber>
    </recommendedName>
</protein>
<dbReference type="Proteomes" id="UP001642483">
    <property type="component" value="Unassembled WGS sequence"/>
</dbReference>
<dbReference type="EC" id="2.7.11.1" evidence="1"/>
<dbReference type="EMBL" id="CAWYQH010000103">
    <property type="protein sequence ID" value="CAK8686850.1"/>
    <property type="molecule type" value="Genomic_DNA"/>
</dbReference>
<feature type="region of interest" description="Disordered" evidence="10">
    <location>
        <begin position="595"/>
        <end position="619"/>
    </location>
</feature>
<dbReference type="Gene3D" id="1.10.510.10">
    <property type="entry name" value="Transferase(Phosphotransferase) domain 1"/>
    <property type="match status" value="1"/>
</dbReference>
<comment type="caution">
    <text evidence="12">The sequence shown here is derived from an EMBL/GenBank/DDBJ whole genome shotgun (WGS) entry which is preliminary data.</text>
</comment>
<evidence type="ECO:0000259" key="11">
    <source>
        <dbReference type="PROSITE" id="PS50011"/>
    </source>
</evidence>
<evidence type="ECO:0000256" key="2">
    <source>
        <dbReference type="ARBA" id="ARBA00022527"/>
    </source>
</evidence>
<proteinExistence type="predicted"/>
<dbReference type="InterPro" id="IPR008271">
    <property type="entry name" value="Ser/Thr_kinase_AS"/>
</dbReference>
<dbReference type="PROSITE" id="PS00108">
    <property type="entry name" value="PROTEIN_KINASE_ST"/>
    <property type="match status" value="1"/>
</dbReference>